<organism evidence="2 3">
    <name type="scientific">Pleurotus ostreatus (strain PC15)</name>
    <name type="common">Oyster mushroom</name>
    <dbReference type="NCBI Taxonomy" id="1137138"/>
    <lineage>
        <taxon>Eukaryota</taxon>
        <taxon>Fungi</taxon>
        <taxon>Dikarya</taxon>
        <taxon>Basidiomycota</taxon>
        <taxon>Agaricomycotina</taxon>
        <taxon>Agaricomycetes</taxon>
        <taxon>Agaricomycetidae</taxon>
        <taxon>Agaricales</taxon>
        <taxon>Pleurotineae</taxon>
        <taxon>Pleurotaceae</taxon>
        <taxon>Pleurotus</taxon>
    </lineage>
</organism>
<protein>
    <submittedName>
        <fullName evidence="2">Uncharacterized protein</fullName>
    </submittedName>
</protein>
<reference evidence="3" key="1">
    <citation type="journal article" date="2014" name="Proc. Natl. Acad. Sci. U.S.A.">
        <title>Extensive sampling of basidiomycete genomes demonstrates inadequacy of the white-rot/brown-rot paradigm for wood decay fungi.</title>
        <authorList>
            <person name="Riley R."/>
            <person name="Salamov A.A."/>
            <person name="Brown D.W."/>
            <person name="Nagy L.G."/>
            <person name="Floudas D."/>
            <person name="Held B.W."/>
            <person name="Levasseur A."/>
            <person name="Lombard V."/>
            <person name="Morin E."/>
            <person name="Otillar R."/>
            <person name="Lindquist E.A."/>
            <person name="Sun H."/>
            <person name="LaButti K.M."/>
            <person name="Schmutz J."/>
            <person name="Jabbour D."/>
            <person name="Luo H."/>
            <person name="Baker S.E."/>
            <person name="Pisabarro A.G."/>
            <person name="Walton J.D."/>
            <person name="Blanchette R.A."/>
            <person name="Henrissat B."/>
            <person name="Martin F."/>
            <person name="Cullen D."/>
            <person name="Hibbett D.S."/>
            <person name="Grigoriev I.V."/>
        </authorList>
    </citation>
    <scope>NUCLEOTIDE SEQUENCE [LARGE SCALE GENOMIC DNA]</scope>
    <source>
        <strain evidence="3">PC15</strain>
    </source>
</reference>
<dbReference type="OrthoDB" id="3224221at2759"/>
<dbReference type="HOGENOM" id="CLU_414534_0_0_1"/>
<evidence type="ECO:0000313" key="2">
    <source>
        <dbReference type="EMBL" id="KDQ30128.1"/>
    </source>
</evidence>
<sequence length="626" mass="70322">MDEAQLRASMGTRRQTPRPDPRLFALARPGGPLASRDRRSASYSNQSKGASPLSSQTPESQFHTYSGSVRNSPHTSPPLSIQTRPSQYRSVRRGSSSSQRTLPQSSPSLRAVERQQHLDGQGTDQRHRPRSPRPVVYRNLKTLPPRPNQDVFAPQVNRSESENINEPPVDTQQARGSWHAPLLLERYGIKMKSERNAPAQTEGEEGLETPQTSGANVPQREESLSLRVEQVTLRTPPAPSPPEPDPRHLSVGLGNEVPSEVVPTTHLGLPSQEDFGPLPEQYDKLDDVADEILALNNKHDSLSGKLDGVLEATQEVLEEMQSMKDNISTMMKDMRPCPTSSADSSSRASKNTGIPKRRKEETLVLAKNIRNFLAFLLEPREGQTLTSVTVDEADAFAKSRDVDCCTADNFRIDLIGPPRSPWNMSAANVFVAAFEQFMGVELDSKIVKDAFFTRLKTLKQDFKLSKKSKDEQKIKITQKRRQMRKRTLFMQRHDIALHDHRLQKHLDLLGRLGVDGMSSDESDGEDGSGPVFRVRRPIWRAPVVGRWLQLFDSLNLKRRQLMQDKRGCYPRIRVRSSEPSHSKGFVEGLPMNAYDESWMARQPHGQVLASKDYGDFSHGIDLEGMI</sequence>
<feature type="region of interest" description="Disordered" evidence="1">
    <location>
        <begin position="335"/>
        <end position="356"/>
    </location>
</feature>
<proteinExistence type="predicted"/>
<feature type="compositionally biased region" description="Polar residues" evidence="1">
    <location>
        <begin position="41"/>
        <end position="85"/>
    </location>
</feature>
<dbReference type="InParanoid" id="A0A067NPY0"/>
<feature type="compositionally biased region" description="Low complexity" evidence="1">
    <location>
        <begin position="86"/>
        <end position="109"/>
    </location>
</feature>
<dbReference type="EMBL" id="KL198006">
    <property type="protein sequence ID" value="KDQ30128.1"/>
    <property type="molecule type" value="Genomic_DNA"/>
</dbReference>
<dbReference type="Proteomes" id="UP000027073">
    <property type="component" value="Unassembled WGS sequence"/>
</dbReference>
<feature type="region of interest" description="Disordered" evidence="1">
    <location>
        <begin position="1"/>
        <end position="153"/>
    </location>
</feature>
<evidence type="ECO:0000313" key="3">
    <source>
        <dbReference type="Proteomes" id="UP000027073"/>
    </source>
</evidence>
<name>A0A067NPY0_PLEO1</name>
<feature type="compositionally biased region" description="Low complexity" evidence="1">
    <location>
        <begin position="340"/>
        <end position="349"/>
    </location>
</feature>
<dbReference type="STRING" id="1137138.A0A067NPY0"/>
<feature type="region of interest" description="Disordered" evidence="1">
    <location>
        <begin position="194"/>
        <end position="222"/>
    </location>
</feature>
<accession>A0A067NPY0</accession>
<dbReference type="VEuPathDB" id="FungiDB:PLEOSDRAFT_165764"/>
<dbReference type="AlphaFoldDB" id="A0A067NPY0"/>
<evidence type="ECO:0000256" key="1">
    <source>
        <dbReference type="SAM" id="MobiDB-lite"/>
    </source>
</evidence>
<gene>
    <name evidence="2" type="ORF">PLEOSDRAFT_165764</name>
</gene>